<comment type="function">
    <text evidence="6">FliM is one of three proteins (FliG, FliN, FliM) that forms the rotor-mounted switch complex (C ring), located at the base of the basal body. This complex interacts with the CheY and CheZ chemotaxis proteins, in addition to contacting components of the motor that determine the direction of flagellar rotation.</text>
</comment>
<gene>
    <name evidence="9" type="ORF">H4P12_01355</name>
</gene>
<keyword evidence="5" id="KW-0472">Membrane</keyword>
<dbReference type="GO" id="GO:0097588">
    <property type="term" value="P:archaeal or bacterial-type flagellum-dependent cell motility"/>
    <property type="evidence" value="ECO:0007669"/>
    <property type="project" value="UniProtKB-KW"/>
</dbReference>
<proteinExistence type="predicted"/>
<feature type="domain" description="Flagellar motor switch protein FliN-like C-terminal" evidence="8">
    <location>
        <begin position="246"/>
        <end position="314"/>
    </location>
</feature>
<keyword evidence="4" id="KW-0283">Flagellar rotation</keyword>
<keyword evidence="9" id="KW-0966">Cell projection</keyword>
<dbReference type="InterPro" id="IPR028976">
    <property type="entry name" value="CheC-like_sf"/>
</dbReference>
<evidence type="ECO:0000256" key="3">
    <source>
        <dbReference type="ARBA" id="ARBA00022500"/>
    </source>
</evidence>
<keyword evidence="9" id="KW-0282">Flagellum</keyword>
<feature type="region of interest" description="Disordered" evidence="7">
    <location>
        <begin position="1"/>
        <end position="37"/>
    </location>
</feature>
<name>A0A926GBJ9_9RHOB</name>
<evidence type="ECO:0000259" key="8">
    <source>
        <dbReference type="Pfam" id="PF01052"/>
    </source>
</evidence>
<dbReference type="SUPFAM" id="SSF101801">
    <property type="entry name" value="Surface presentation of antigens (SPOA)"/>
    <property type="match status" value="1"/>
</dbReference>
<evidence type="ECO:0000256" key="2">
    <source>
        <dbReference type="ARBA" id="ARBA00022475"/>
    </source>
</evidence>
<dbReference type="InterPro" id="IPR036429">
    <property type="entry name" value="SpoA-like_sf"/>
</dbReference>
<comment type="caution">
    <text evidence="9">The sequence shown here is derived from an EMBL/GenBank/DDBJ whole genome shotgun (WGS) entry which is preliminary data.</text>
</comment>
<evidence type="ECO:0000256" key="6">
    <source>
        <dbReference type="ARBA" id="ARBA00025044"/>
    </source>
</evidence>
<evidence type="ECO:0000256" key="7">
    <source>
        <dbReference type="SAM" id="MobiDB-lite"/>
    </source>
</evidence>
<dbReference type="AlphaFoldDB" id="A0A926GBJ9"/>
<protein>
    <submittedName>
        <fullName evidence="9">FliM/FliN family flagellar motor switch protein</fullName>
    </submittedName>
</protein>
<feature type="region of interest" description="Disordered" evidence="7">
    <location>
        <begin position="212"/>
        <end position="238"/>
    </location>
</feature>
<dbReference type="GO" id="GO:0006935">
    <property type="term" value="P:chemotaxis"/>
    <property type="evidence" value="ECO:0007669"/>
    <property type="project" value="UniProtKB-KW"/>
</dbReference>
<feature type="compositionally biased region" description="Low complexity" evidence="7">
    <location>
        <begin position="220"/>
        <end position="229"/>
    </location>
</feature>
<accession>A0A926GBJ9</accession>
<keyword evidence="2" id="KW-1003">Cell membrane</keyword>
<reference evidence="9" key="1">
    <citation type="submission" date="2020-08" db="EMBL/GenBank/DDBJ databases">
        <title>Paracoccus amoyensis sp. nov., isolated from the surface seawater at coast of Xiamen, Fujian.</title>
        <authorList>
            <person name="Lyu L."/>
        </authorList>
    </citation>
    <scope>NUCLEOTIDE SEQUENCE</scope>
    <source>
        <strain evidence="9">11-3</strain>
    </source>
</reference>
<dbReference type="Gene3D" id="2.30.330.10">
    <property type="entry name" value="SpoA-like"/>
    <property type="match status" value="1"/>
</dbReference>
<dbReference type="InterPro" id="IPR001543">
    <property type="entry name" value="FliN-like_C"/>
</dbReference>
<keyword evidence="3" id="KW-0145">Chemotaxis</keyword>
<dbReference type="EMBL" id="JACOQL010000001">
    <property type="protein sequence ID" value="MBC9245386.1"/>
    <property type="molecule type" value="Genomic_DNA"/>
</dbReference>
<organism evidence="9 10">
    <name type="scientific">Paracoccus amoyensis</name>
    <dbReference type="NCBI Taxonomy" id="2760093"/>
    <lineage>
        <taxon>Bacteria</taxon>
        <taxon>Pseudomonadati</taxon>
        <taxon>Pseudomonadota</taxon>
        <taxon>Alphaproteobacteria</taxon>
        <taxon>Rhodobacterales</taxon>
        <taxon>Paracoccaceae</taxon>
        <taxon>Paracoccus</taxon>
    </lineage>
</organism>
<sequence length="371" mass="39786">MTERSENPGVLRRMLQARDQAASSRDRPPQLPLPVPQTPARAAATAIGRAAERLYRLGVQPVGIDIGALTLAEMTEVLPEPSLLTIVQGVADAVGVVALCPEAVTALIEMQALGRITKRPVERRKLTRSDAMLCVEFVNALMAELATEMAGVEGFDGFSGYRYATYLDDPRPLALMLEDKPYRSLEFRLRLGATETRDARIFLALPHVGGEGDRREVARPEQQPAKQAPAVPPQSSDHRAGFVATSVQDAPIEVIGVLCRRQITLKELRNLVPGQMLPLPRVNLSAAQIETIDGQVLAVGKFGEADGCHAIRLHSGEAGDAEPARAMAAPLIAEALPLDLFGPDEFRAAHLKGTETDKLVPQTGGNGASIG</sequence>
<comment type="subcellular location">
    <subcellularLocation>
        <location evidence="1">Cell membrane</location>
        <topology evidence="1">Peripheral membrane protein</topology>
    </subcellularLocation>
</comment>
<evidence type="ECO:0000256" key="1">
    <source>
        <dbReference type="ARBA" id="ARBA00004202"/>
    </source>
</evidence>
<keyword evidence="9" id="KW-0969">Cilium</keyword>
<evidence type="ECO:0000256" key="4">
    <source>
        <dbReference type="ARBA" id="ARBA00022779"/>
    </source>
</evidence>
<dbReference type="GO" id="GO:0005886">
    <property type="term" value="C:plasma membrane"/>
    <property type="evidence" value="ECO:0007669"/>
    <property type="project" value="UniProtKB-SubCell"/>
</dbReference>
<dbReference type="Gene3D" id="3.40.1550.10">
    <property type="entry name" value="CheC-like"/>
    <property type="match status" value="1"/>
</dbReference>
<keyword evidence="10" id="KW-1185">Reference proteome</keyword>
<evidence type="ECO:0000313" key="9">
    <source>
        <dbReference type="EMBL" id="MBC9245386.1"/>
    </source>
</evidence>
<evidence type="ECO:0000256" key="5">
    <source>
        <dbReference type="ARBA" id="ARBA00023136"/>
    </source>
</evidence>
<dbReference type="Pfam" id="PF01052">
    <property type="entry name" value="FliMN_C"/>
    <property type="match status" value="1"/>
</dbReference>
<evidence type="ECO:0000313" key="10">
    <source>
        <dbReference type="Proteomes" id="UP000608594"/>
    </source>
</evidence>
<dbReference type="Proteomes" id="UP000608594">
    <property type="component" value="Unassembled WGS sequence"/>
</dbReference>